<dbReference type="Gramene" id="rna25353">
    <property type="protein sequence ID" value="RHN62748.1"/>
    <property type="gene ID" value="gene25353"/>
</dbReference>
<evidence type="ECO:0000313" key="1">
    <source>
        <dbReference type="EMBL" id="RHN62748.1"/>
    </source>
</evidence>
<comment type="caution">
    <text evidence="1">The sequence shown here is derived from an EMBL/GenBank/DDBJ whole genome shotgun (WGS) entry which is preliminary data.</text>
</comment>
<accession>A0A396ID71</accession>
<reference evidence="1" key="1">
    <citation type="journal article" date="2018" name="Nat. Plants">
        <title>Whole-genome landscape of Medicago truncatula symbiotic genes.</title>
        <authorList>
            <person name="Pecrix Y."/>
            <person name="Gamas P."/>
            <person name="Carrere S."/>
        </authorList>
    </citation>
    <scope>NUCLEOTIDE SEQUENCE</scope>
    <source>
        <tissue evidence="1">Leaves</tissue>
    </source>
</reference>
<protein>
    <submittedName>
        <fullName evidence="1">Uncharacterized protein</fullName>
    </submittedName>
</protein>
<dbReference type="EMBL" id="PSQE01000004">
    <property type="protein sequence ID" value="RHN62748.1"/>
    <property type="molecule type" value="Genomic_DNA"/>
</dbReference>
<gene>
    <name evidence="1" type="ORF">MtrunA17_Chr4g0050771</name>
</gene>
<dbReference type="AlphaFoldDB" id="A0A396ID71"/>
<organism evidence="1">
    <name type="scientific">Medicago truncatula</name>
    <name type="common">Barrel medic</name>
    <name type="synonym">Medicago tribuloides</name>
    <dbReference type="NCBI Taxonomy" id="3880"/>
    <lineage>
        <taxon>Eukaryota</taxon>
        <taxon>Viridiplantae</taxon>
        <taxon>Streptophyta</taxon>
        <taxon>Embryophyta</taxon>
        <taxon>Tracheophyta</taxon>
        <taxon>Spermatophyta</taxon>
        <taxon>Magnoliopsida</taxon>
        <taxon>eudicotyledons</taxon>
        <taxon>Gunneridae</taxon>
        <taxon>Pentapetalae</taxon>
        <taxon>rosids</taxon>
        <taxon>fabids</taxon>
        <taxon>Fabales</taxon>
        <taxon>Fabaceae</taxon>
        <taxon>Papilionoideae</taxon>
        <taxon>50 kb inversion clade</taxon>
        <taxon>NPAAA clade</taxon>
        <taxon>Hologalegina</taxon>
        <taxon>IRL clade</taxon>
        <taxon>Trifolieae</taxon>
        <taxon>Medicago</taxon>
    </lineage>
</organism>
<proteinExistence type="predicted"/>
<dbReference type="Proteomes" id="UP000265566">
    <property type="component" value="Chromosome 4"/>
</dbReference>
<sequence length="46" mass="5152">MSIGAYVCSNLQLVRYGNKAWLLSLNSLLRRDSALKYYAPNKSGCL</sequence>
<name>A0A396ID71_MEDTR</name>